<dbReference type="PANTHER" id="PTHR44688:SF16">
    <property type="entry name" value="DNA-BINDING TRANSCRIPTIONAL ACTIVATOR DEVR_DOSR"/>
    <property type="match status" value="1"/>
</dbReference>
<comment type="caution">
    <text evidence="5">The sequence shown here is derived from an EMBL/GenBank/DDBJ whole genome shotgun (WGS) entry which is preliminary data.</text>
</comment>
<evidence type="ECO:0000313" key="5">
    <source>
        <dbReference type="EMBL" id="MDP8567722.1"/>
    </source>
</evidence>
<keyword evidence="3" id="KW-0804">Transcription</keyword>
<dbReference type="Pfam" id="PF00196">
    <property type="entry name" value="GerE"/>
    <property type="match status" value="1"/>
</dbReference>
<dbReference type="PRINTS" id="PR00038">
    <property type="entry name" value="HTHLUXR"/>
</dbReference>
<reference evidence="6" key="1">
    <citation type="journal article" date="2019" name="Int. J. Syst. Evol. Microbiol.">
        <title>The Global Catalogue of Microorganisms (GCM) 10K type strain sequencing project: providing services to taxonomists for standard genome sequencing and annotation.</title>
        <authorList>
            <consortium name="The Broad Institute Genomics Platform"/>
            <consortium name="The Broad Institute Genome Sequencing Center for Infectious Disease"/>
            <person name="Wu L."/>
            <person name="Ma J."/>
        </authorList>
    </citation>
    <scope>NUCLEOTIDE SEQUENCE [LARGE SCALE GENOMIC DNA]</scope>
    <source>
        <strain evidence="6">VKM B-3159</strain>
    </source>
</reference>
<keyword evidence="6" id="KW-1185">Reference proteome</keyword>
<dbReference type="InterPro" id="IPR017470">
    <property type="entry name" value="Tscrpt_reg_EpsA"/>
</dbReference>
<dbReference type="NCBIfam" id="TIGR03020">
    <property type="entry name" value="EpsA"/>
    <property type="match status" value="1"/>
</dbReference>
<evidence type="ECO:0000259" key="4">
    <source>
        <dbReference type="PROSITE" id="PS50043"/>
    </source>
</evidence>
<evidence type="ECO:0000256" key="1">
    <source>
        <dbReference type="ARBA" id="ARBA00023015"/>
    </source>
</evidence>
<feature type="domain" description="HTH luxR-type" evidence="4">
    <location>
        <begin position="188"/>
        <end position="253"/>
    </location>
</feature>
<dbReference type="EMBL" id="JAVCAP010000014">
    <property type="protein sequence ID" value="MDP8567722.1"/>
    <property type="molecule type" value="Genomic_DNA"/>
</dbReference>
<dbReference type="PROSITE" id="PS50043">
    <property type="entry name" value="HTH_LUXR_2"/>
    <property type="match status" value="1"/>
</dbReference>
<dbReference type="CDD" id="cd06170">
    <property type="entry name" value="LuxR_C_like"/>
    <property type="match status" value="1"/>
</dbReference>
<dbReference type="PROSITE" id="PS00622">
    <property type="entry name" value="HTH_LUXR_1"/>
    <property type="match status" value="1"/>
</dbReference>
<evidence type="ECO:0000256" key="2">
    <source>
        <dbReference type="ARBA" id="ARBA00023125"/>
    </source>
</evidence>
<sequence>MLAQKKEAHWESILLAIQHSYAINRHLDFFNWLKNDIHPLMRHDALLAAWGDFSSGDLRFDVSSQLPELSTQRLQEDSAIVNYLVCNLYKRWVDNGDKWFVINRFDASGMHAQSPNPFTRQLMKMHTLLVYGVRDTRGKSDCIYVFFDRSREFSVPDQLMGMIMPHLDAAMRRIATLEPPVKDEDLLDSMTQGSLSGREHEILHWVRSGKTNLEIGLILNISANTVKNHLKRIFQKLDVSCRAQAAAKMGIHGSPHKPN</sequence>
<dbReference type="InterPro" id="IPR000792">
    <property type="entry name" value="Tscrpt_reg_LuxR_C"/>
</dbReference>
<evidence type="ECO:0000313" key="6">
    <source>
        <dbReference type="Proteomes" id="UP001225906"/>
    </source>
</evidence>
<gene>
    <name evidence="5" type="ORF">Q9291_07655</name>
</gene>
<name>A0ABT9JT18_9PROT</name>
<keyword evidence="2" id="KW-0238">DNA-binding</keyword>
<dbReference type="InterPro" id="IPR036388">
    <property type="entry name" value="WH-like_DNA-bd_sf"/>
</dbReference>
<dbReference type="InterPro" id="IPR016032">
    <property type="entry name" value="Sig_transdc_resp-reg_C-effctor"/>
</dbReference>
<dbReference type="SUPFAM" id="SSF46894">
    <property type="entry name" value="C-terminal effector domain of the bipartite response regulators"/>
    <property type="match status" value="1"/>
</dbReference>
<keyword evidence="1" id="KW-0805">Transcription regulation</keyword>
<dbReference type="RefSeq" id="WP_306389435.1">
    <property type="nucleotide sequence ID" value="NZ_JAVCAP010000014.1"/>
</dbReference>
<dbReference type="PANTHER" id="PTHR44688">
    <property type="entry name" value="DNA-BINDING TRANSCRIPTIONAL ACTIVATOR DEVR_DOSR"/>
    <property type="match status" value="1"/>
</dbReference>
<organism evidence="5 6">
    <name type="scientific">Methylophilus aquaticus</name>
    <dbReference type="NCBI Taxonomy" id="1971610"/>
    <lineage>
        <taxon>Bacteria</taxon>
        <taxon>Pseudomonadati</taxon>
        <taxon>Pseudomonadota</taxon>
        <taxon>Betaproteobacteria</taxon>
        <taxon>Nitrosomonadales</taxon>
        <taxon>Methylophilaceae</taxon>
        <taxon>Methylophilus</taxon>
    </lineage>
</organism>
<evidence type="ECO:0000256" key="3">
    <source>
        <dbReference type="ARBA" id="ARBA00023163"/>
    </source>
</evidence>
<dbReference type="Gene3D" id="1.10.10.10">
    <property type="entry name" value="Winged helix-like DNA-binding domain superfamily/Winged helix DNA-binding domain"/>
    <property type="match status" value="1"/>
</dbReference>
<protein>
    <submittedName>
        <fullName evidence="5">LuxR C-terminal-related transcriptional regulator</fullName>
    </submittedName>
</protein>
<accession>A0ABT9JT18</accession>
<dbReference type="SMART" id="SM00421">
    <property type="entry name" value="HTH_LUXR"/>
    <property type="match status" value="1"/>
</dbReference>
<proteinExistence type="predicted"/>
<dbReference type="Proteomes" id="UP001225906">
    <property type="component" value="Unassembled WGS sequence"/>
</dbReference>